<dbReference type="EMBL" id="PTPX01000009">
    <property type="protein sequence ID" value="RAL19112.1"/>
    <property type="molecule type" value="Genomic_DNA"/>
</dbReference>
<dbReference type="Proteomes" id="UP000248689">
    <property type="component" value="Unassembled WGS sequence"/>
</dbReference>
<dbReference type="RefSeq" id="WP_111749725.1">
    <property type="nucleotide sequence ID" value="NZ_PTPX01000009.1"/>
</dbReference>
<comment type="caution">
    <text evidence="1">The sequence shown here is derived from an EMBL/GenBank/DDBJ whole genome shotgun (WGS) entry which is preliminary data.</text>
</comment>
<gene>
    <name evidence="1" type="ORF">C5N92_04785</name>
</gene>
<sequence>MDNKNLGQIEMNYIDDDPLKIKQQLRWFKDHFQEIGYENLSIVNTIIKRIIFIKVSTAKSDRFMNSIIYDALCCLNNIKVNHTRYFYFSYRSLIENVARCCLEKSADDETRITPLFQALRDKLSNHQVYSQDIYSDFMKEYSDACGYIHNNQASGLNVMLSYSKIMEPEPLTSDEIKSLLNQLLSLLENSIRALSLCRKEDMLRNIGRNHLFIPELLPKTISCVFVPNLSR</sequence>
<dbReference type="OrthoDB" id="3035540at2"/>
<keyword evidence="2" id="KW-1185">Reference proteome</keyword>
<proteinExistence type="predicted"/>
<organism evidence="1 2">
    <name type="scientific">Glaesserella australis</name>
    <dbReference type="NCBI Taxonomy" id="2094024"/>
    <lineage>
        <taxon>Bacteria</taxon>
        <taxon>Pseudomonadati</taxon>
        <taxon>Pseudomonadota</taxon>
        <taxon>Gammaproteobacteria</taxon>
        <taxon>Pasteurellales</taxon>
        <taxon>Pasteurellaceae</taxon>
        <taxon>Glaesserella</taxon>
    </lineage>
</organism>
<accession>A0A328C1D9</accession>
<evidence type="ECO:0000313" key="2">
    <source>
        <dbReference type="Proteomes" id="UP000248689"/>
    </source>
</evidence>
<protein>
    <submittedName>
        <fullName evidence="1">Uncharacterized protein</fullName>
    </submittedName>
</protein>
<name>A0A328C1D9_9PAST</name>
<reference evidence="2" key="1">
    <citation type="submission" date="2018-02" db="EMBL/GenBank/DDBJ databases">
        <title>Glaesserella australis sp. nov., isolated from the lungs of pigs.</title>
        <authorList>
            <person name="Turni C."/>
            <person name="Christensen H."/>
        </authorList>
    </citation>
    <scope>NUCLEOTIDE SEQUENCE [LARGE SCALE GENOMIC DNA]</scope>
    <source>
        <strain evidence="2">HS4635</strain>
    </source>
</reference>
<evidence type="ECO:0000313" key="1">
    <source>
        <dbReference type="EMBL" id="RAL19112.1"/>
    </source>
</evidence>
<dbReference type="AlphaFoldDB" id="A0A328C1D9"/>